<dbReference type="EMBL" id="LGSZ01000095">
    <property type="protein sequence ID" value="KPH73687.1"/>
    <property type="molecule type" value="Genomic_DNA"/>
</dbReference>
<gene>
    <name evidence="2" type="ORF">AE618_26530</name>
</gene>
<dbReference type="PATRIC" id="fig|1526658.3.peg.4850"/>
<reference evidence="2 3" key="1">
    <citation type="submission" date="2015-07" db="EMBL/GenBank/DDBJ databases">
        <title>Whole genome sequencing of Bosea vaviloviae isolated from cave pool.</title>
        <authorList>
            <person name="Tan N.E.H."/>
            <person name="Lee Y.P."/>
            <person name="Gan H.M."/>
            <person name="Barton H."/>
            <person name="Savka M.A."/>
        </authorList>
    </citation>
    <scope>NUCLEOTIDE SEQUENCE [LARGE SCALE GENOMIC DNA]</scope>
    <source>
        <strain evidence="2 3">SD260</strain>
    </source>
</reference>
<dbReference type="Proteomes" id="UP000037822">
    <property type="component" value="Unassembled WGS sequence"/>
</dbReference>
<accession>A0A0N1EY63</accession>
<proteinExistence type="predicted"/>
<keyword evidence="3" id="KW-1185">Reference proteome</keyword>
<evidence type="ECO:0000313" key="3">
    <source>
        <dbReference type="Proteomes" id="UP000037822"/>
    </source>
</evidence>
<organism evidence="2 3">
    <name type="scientific">Bosea vaviloviae</name>
    <dbReference type="NCBI Taxonomy" id="1526658"/>
    <lineage>
        <taxon>Bacteria</taxon>
        <taxon>Pseudomonadati</taxon>
        <taxon>Pseudomonadota</taxon>
        <taxon>Alphaproteobacteria</taxon>
        <taxon>Hyphomicrobiales</taxon>
        <taxon>Boseaceae</taxon>
        <taxon>Bosea</taxon>
    </lineage>
</organism>
<evidence type="ECO:0000256" key="1">
    <source>
        <dbReference type="SAM" id="MobiDB-lite"/>
    </source>
</evidence>
<feature type="compositionally biased region" description="Basic and acidic residues" evidence="1">
    <location>
        <begin position="79"/>
        <end position="90"/>
    </location>
</feature>
<name>A0A0N1EY63_9HYPH</name>
<protein>
    <submittedName>
        <fullName evidence="2">Uncharacterized protein</fullName>
    </submittedName>
</protein>
<evidence type="ECO:0000313" key="2">
    <source>
        <dbReference type="EMBL" id="KPH73687.1"/>
    </source>
</evidence>
<sequence>MEAELARAKAMLATEGLAPDLLEVNTPLLAELVIKARSQPRRDGDVASVAASQFKRMMIGLDTASEVHALSGSDLLSDSPDRDRRDGAERRARRPN</sequence>
<dbReference type="RefSeq" id="WP_156330507.1">
    <property type="nucleotide sequence ID" value="NZ_LGSZ01000095.1"/>
</dbReference>
<dbReference type="AlphaFoldDB" id="A0A0N1EY63"/>
<comment type="caution">
    <text evidence="2">The sequence shown here is derived from an EMBL/GenBank/DDBJ whole genome shotgun (WGS) entry which is preliminary data.</text>
</comment>
<feature type="region of interest" description="Disordered" evidence="1">
    <location>
        <begin position="70"/>
        <end position="96"/>
    </location>
</feature>